<dbReference type="GO" id="GO:0006352">
    <property type="term" value="P:DNA-templated transcription initiation"/>
    <property type="evidence" value="ECO:0007669"/>
    <property type="project" value="InterPro"/>
</dbReference>
<dbReference type="OrthoDB" id="9795666at2"/>
<dbReference type="GO" id="GO:0016987">
    <property type="term" value="F:sigma factor activity"/>
    <property type="evidence" value="ECO:0007669"/>
    <property type="project" value="UniProtKB-KW"/>
</dbReference>
<organism evidence="8 9">
    <name type="scientific">Ulvibacterium marinum</name>
    <dbReference type="NCBI Taxonomy" id="2419782"/>
    <lineage>
        <taxon>Bacteria</taxon>
        <taxon>Pseudomonadati</taxon>
        <taxon>Bacteroidota</taxon>
        <taxon>Flavobacteriia</taxon>
        <taxon>Flavobacteriales</taxon>
        <taxon>Flavobacteriaceae</taxon>
        <taxon>Ulvibacterium</taxon>
    </lineage>
</organism>
<proteinExistence type="inferred from homology"/>
<reference evidence="8 9" key="1">
    <citation type="submission" date="2018-10" db="EMBL/GenBank/DDBJ databases">
        <title>Ulvibacterium marinum gen. nov., sp. nov., a novel marine bacterium of the family Flavobacteriaceae, isolated from a culture of the green alga Ulva prolifera.</title>
        <authorList>
            <person name="Zhang Z."/>
        </authorList>
    </citation>
    <scope>NUCLEOTIDE SEQUENCE [LARGE SCALE GENOMIC DNA]</scope>
    <source>
        <strain evidence="8 9">CCMM003</strain>
    </source>
</reference>
<evidence type="ECO:0000256" key="4">
    <source>
        <dbReference type="ARBA" id="ARBA00023125"/>
    </source>
</evidence>
<evidence type="ECO:0000256" key="2">
    <source>
        <dbReference type="ARBA" id="ARBA00023015"/>
    </source>
</evidence>
<comment type="similarity">
    <text evidence="1">Belongs to the sigma-70 factor family. ECF subfamily.</text>
</comment>
<dbReference type="InterPro" id="IPR013324">
    <property type="entry name" value="RNA_pol_sigma_r3/r4-like"/>
</dbReference>
<dbReference type="InterPro" id="IPR013325">
    <property type="entry name" value="RNA_pol_sigma_r2"/>
</dbReference>
<dbReference type="InterPro" id="IPR013249">
    <property type="entry name" value="RNA_pol_sigma70_r4_t2"/>
</dbReference>
<keyword evidence="5" id="KW-0804">Transcription</keyword>
<dbReference type="NCBIfam" id="TIGR02937">
    <property type="entry name" value="sigma70-ECF"/>
    <property type="match status" value="1"/>
</dbReference>
<dbReference type="SUPFAM" id="SSF88946">
    <property type="entry name" value="Sigma2 domain of RNA polymerase sigma factors"/>
    <property type="match status" value="1"/>
</dbReference>
<dbReference type="InterPro" id="IPR007627">
    <property type="entry name" value="RNA_pol_sigma70_r2"/>
</dbReference>
<keyword evidence="4" id="KW-0238">DNA-binding</keyword>
<feature type="domain" description="RNA polymerase sigma-70 region 2" evidence="6">
    <location>
        <begin position="10"/>
        <end position="76"/>
    </location>
</feature>
<gene>
    <name evidence="8" type="ORF">D7Z94_18635</name>
</gene>
<dbReference type="GO" id="GO:0003677">
    <property type="term" value="F:DNA binding"/>
    <property type="evidence" value="ECO:0007669"/>
    <property type="project" value="UniProtKB-KW"/>
</dbReference>
<dbReference type="AlphaFoldDB" id="A0A3B0C8H4"/>
<dbReference type="InterPro" id="IPR014284">
    <property type="entry name" value="RNA_pol_sigma-70_dom"/>
</dbReference>
<keyword evidence="3" id="KW-0731">Sigma factor</keyword>
<dbReference type="Proteomes" id="UP000276603">
    <property type="component" value="Unassembled WGS sequence"/>
</dbReference>
<comment type="caution">
    <text evidence="8">The sequence shown here is derived from an EMBL/GenBank/DDBJ whole genome shotgun (WGS) entry which is preliminary data.</text>
</comment>
<dbReference type="InterPro" id="IPR039425">
    <property type="entry name" value="RNA_pol_sigma-70-like"/>
</dbReference>
<feature type="domain" description="RNA polymerase sigma factor 70 region 4 type 2" evidence="7">
    <location>
        <begin position="121"/>
        <end position="171"/>
    </location>
</feature>
<keyword evidence="9" id="KW-1185">Reference proteome</keyword>
<evidence type="ECO:0000313" key="8">
    <source>
        <dbReference type="EMBL" id="RKN80247.1"/>
    </source>
</evidence>
<protein>
    <submittedName>
        <fullName evidence="8">RNA polymerase sigma factor</fullName>
    </submittedName>
</protein>
<dbReference type="Gene3D" id="1.10.1740.10">
    <property type="match status" value="1"/>
</dbReference>
<dbReference type="PANTHER" id="PTHR43133:SF8">
    <property type="entry name" value="RNA POLYMERASE SIGMA FACTOR HI_1459-RELATED"/>
    <property type="match status" value="1"/>
</dbReference>
<dbReference type="PANTHER" id="PTHR43133">
    <property type="entry name" value="RNA POLYMERASE ECF-TYPE SIGMA FACTO"/>
    <property type="match status" value="1"/>
</dbReference>
<dbReference type="EMBL" id="RBCJ01000003">
    <property type="protein sequence ID" value="RKN80247.1"/>
    <property type="molecule type" value="Genomic_DNA"/>
</dbReference>
<sequence length="265" mass="30860">MTNAQFTNEFEQARPQLKAYILRITASVQDSEDIVQDTFIKASEKIDTFRGESSVRTWIFTIASNLAKDNLRAKKRWTENVTDICREKALSNPNYFPEIMQIQQTSQQAKFEIKEHINFCLTCISKSLPLEQQICLLLKEVHEFKVLEISKILDITEAMVKYYLHTARAKMVKIFEGRCALINKKGTCHQCSELNGIFNPKQNFEEEKNKIEFAKKANDPNREHLLDLRLEIVKNIDPFNSNGSDLQLHHLEHNRKVMDDVTKKK</sequence>
<evidence type="ECO:0000256" key="1">
    <source>
        <dbReference type="ARBA" id="ARBA00010641"/>
    </source>
</evidence>
<evidence type="ECO:0000259" key="7">
    <source>
        <dbReference type="Pfam" id="PF08281"/>
    </source>
</evidence>
<evidence type="ECO:0000256" key="5">
    <source>
        <dbReference type="ARBA" id="ARBA00023163"/>
    </source>
</evidence>
<keyword evidence="2" id="KW-0805">Transcription regulation</keyword>
<dbReference type="Pfam" id="PF08281">
    <property type="entry name" value="Sigma70_r4_2"/>
    <property type="match status" value="1"/>
</dbReference>
<accession>A0A3B0C8H4</accession>
<evidence type="ECO:0000313" key="9">
    <source>
        <dbReference type="Proteomes" id="UP000276603"/>
    </source>
</evidence>
<dbReference type="Gene3D" id="1.10.10.10">
    <property type="entry name" value="Winged helix-like DNA-binding domain superfamily/Winged helix DNA-binding domain"/>
    <property type="match status" value="1"/>
</dbReference>
<dbReference type="Pfam" id="PF04542">
    <property type="entry name" value="Sigma70_r2"/>
    <property type="match status" value="1"/>
</dbReference>
<evidence type="ECO:0000256" key="3">
    <source>
        <dbReference type="ARBA" id="ARBA00023082"/>
    </source>
</evidence>
<dbReference type="SUPFAM" id="SSF88659">
    <property type="entry name" value="Sigma3 and sigma4 domains of RNA polymerase sigma factors"/>
    <property type="match status" value="1"/>
</dbReference>
<evidence type="ECO:0000259" key="6">
    <source>
        <dbReference type="Pfam" id="PF04542"/>
    </source>
</evidence>
<dbReference type="RefSeq" id="WP_120713056.1">
    <property type="nucleotide sequence ID" value="NZ_RBCJ01000003.1"/>
</dbReference>
<dbReference type="InterPro" id="IPR036388">
    <property type="entry name" value="WH-like_DNA-bd_sf"/>
</dbReference>
<name>A0A3B0C8H4_9FLAO</name>